<dbReference type="SUPFAM" id="SSF52540">
    <property type="entry name" value="P-loop containing nucleoside triphosphate hydrolases"/>
    <property type="match status" value="2"/>
</dbReference>
<feature type="compositionally biased region" description="Basic and acidic residues" evidence="14">
    <location>
        <begin position="1357"/>
        <end position="1379"/>
    </location>
</feature>
<feature type="domain" description="Phorbol-ester/DAG-type" evidence="15">
    <location>
        <begin position="1929"/>
        <end position="1978"/>
    </location>
</feature>
<comment type="similarity">
    <text evidence="12">Belongs to the TRAFAC class myosin-kinesin ATPase superfamily. Myosin family.</text>
</comment>
<feature type="compositionally biased region" description="Basic and acidic residues" evidence="14">
    <location>
        <begin position="1257"/>
        <end position="1271"/>
    </location>
</feature>
<feature type="compositionally biased region" description="Low complexity" evidence="14">
    <location>
        <begin position="2435"/>
        <end position="2446"/>
    </location>
</feature>
<name>A0A3L8SLC2_CHLGU</name>
<dbReference type="GO" id="GO:0051015">
    <property type="term" value="F:actin filament binding"/>
    <property type="evidence" value="ECO:0007669"/>
    <property type="project" value="TreeGrafter"/>
</dbReference>
<evidence type="ECO:0000256" key="11">
    <source>
        <dbReference type="ARBA" id="ARBA00023175"/>
    </source>
</evidence>
<feature type="compositionally biased region" description="Basic residues" evidence="14">
    <location>
        <begin position="2280"/>
        <end position="2290"/>
    </location>
</feature>
<dbReference type="GO" id="GO:0016459">
    <property type="term" value="C:myosin complex"/>
    <property type="evidence" value="ECO:0007669"/>
    <property type="project" value="UniProtKB-KW"/>
</dbReference>
<dbReference type="GO" id="GO:0000146">
    <property type="term" value="F:microfilament motor activity"/>
    <property type="evidence" value="ECO:0007669"/>
    <property type="project" value="InterPro"/>
</dbReference>
<dbReference type="Pfam" id="PF00130">
    <property type="entry name" value="C1_1"/>
    <property type="match status" value="1"/>
</dbReference>
<evidence type="ECO:0000313" key="18">
    <source>
        <dbReference type="EMBL" id="RLW03801.1"/>
    </source>
</evidence>
<dbReference type="Gene3D" id="1.20.5.190">
    <property type="match status" value="2"/>
</dbReference>
<dbReference type="PRINTS" id="PR00193">
    <property type="entry name" value="MYOSINHEAVY"/>
</dbReference>
<comment type="subcellular location">
    <subcellularLocation>
        <location evidence="2">Cytoplasm</location>
    </subcellularLocation>
    <subcellularLocation>
        <location evidence="1">Membrane</location>
    </subcellularLocation>
</comment>
<dbReference type="Gene3D" id="3.40.850.10">
    <property type="entry name" value="Kinesin motor domain"/>
    <property type="match status" value="2"/>
</dbReference>
<feature type="compositionally biased region" description="Basic and acidic residues" evidence="14">
    <location>
        <begin position="986"/>
        <end position="1000"/>
    </location>
</feature>
<dbReference type="STRING" id="44316.ENSEGOP00005023111"/>
<protein>
    <recommendedName>
        <fullName evidence="20">Myosin motor domain-containing protein</fullName>
    </recommendedName>
</protein>
<dbReference type="PROSITE" id="PS51456">
    <property type="entry name" value="MYOSIN_MOTOR"/>
    <property type="match status" value="1"/>
</dbReference>
<evidence type="ECO:0000256" key="1">
    <source>
        <dbReference type="ARBA" id="ARBA00004370"/>
    </source>
</evidence>
<feature type="region of interest" description="Disordered" evidence="14">
    <location>
        <begin position="1442"/>
        <end position="1482"/>
    </location>
</feature>
<dbReference type="SMART" id="SM00324">
    <property type="entry name" value="RhoGAP"/>
    <property type="match status" value="1"/>
</dbReference>
<dbReference type="Gene3D" id="1.20.120.720">
    <property type="entry name" value="Myosin VI head, motor domain, U50 subdomain"/>
    <property type="match status" value="1"/>
</dbReference>
<feature type="compositionally biased region" description="Basic and acidic residues" evidence="14">
    <location>
        <begin position="1281"/>
        <end position="1292"/>
    </location>
</feature>
<dbReference type="Gene3D" id="1.20.58.530">
    <property type="match status" value="1"/>
</dbReference>
<evidence type="ECO:0000256" key="5">
    <source>
        <dbReference type="ARBA" id="ARBA00022741"/>
    </source>
</evidence>
<feature type="region of interest" description="Disordered" evidence="14">
    <location>
        <begin position="1257"/>
        <end position="1295"/>
    </location>
</feature>
<dbReference type="InterPro" id="IPR046987">
    <property type="entry name" value="Myo9"/>
</dbReference>
<feature type="domain" description="Rho-GAP" evidence="16">
    <location>
        <begin position="1993"/>
        <end position="2205"/>
    </location>
</feature>
<dbReference type="InterPro" id="IPR001609">
    <property type="entry name" value="Myosin_head_motor_dom-like"/>
</dbReference>
<evidence type="ECO:0000256" key="12">
    <source>
        <dbReference type="PROSITE-ProRule" id="PRU00782"/>
    </source>
</evidence>
<feature type="region of interest" description="Disordered" evidence="14">
    <location>
        <begin position="1352"/>
        <end position="1383"/>
    </location>
</feature>
<accession>A0A3L8SLC2</accession>
<dbReference type="FunFam" id="3.30.60.20:FF:000020">
    <property type="entry name" value="Putative unconventional myosin-IXa"/>
    <property type="match status" value="1"/>
</dbReference>
<feature type="compositionally biased region" description="Basic and acidic residues" evidence="14">
    <location>
        <begin position="1442"/>
        <end position="1468"/>
    </location>
</feature>
<dbReference type="PROSITE" id="PS50096">
    <property type="entry name" value="IQ"/>
    <property type="match status" value="3"/>
</dbReference>
<dbReference type="SUPFAM" id="SSF48350">
    <property type="entry name" value="GTPase activation domain, GAP"/>
    <property type="match status" value="1"/>
</dbReference>
<dbReference type="InterPro" id="IPR036961">
    <property type="entry name" value="Kinesin_motor_dom_sf"/>
</dbReference>
<dbReference type="CDD" id="cd23767">
    <property type="entry name" value="IQCD"/>
    <property type="match status" value="1"/>
</dbReference>
<dbReference type="OrthoDB" id="437889at2759"/>
<evidence type="ECO:0008006" key="20">
    <source>
        <dbReference type="Google" id="ProtNLM"/>
    </source>
</evidence>
<evidence type="ECO:0000256" key="9">
    <source>
        <dbReference type="ARBA" id="ARBA00023123"/>
    </source>
</evidence>
<dbReference type="SMART" id="SM00015">
    <property type="entry name" value="IQ"/>
    <property type="match status" value="5"/>
</dbReference>
<keyword evidence="4" id="KW-0479">Metal-binding</keyword>
<evidence type="ECO:0000313" key="19">
    <source>
        <dbReference type="Proteomes" id="UP000276834"/>
    </source>
</evidence>
<keyword evidence="7" id="KW-0067">ATP-binding</keyword>
<dbReference type="InterPro" id="IPR046349">
    <property type="entry name" value="C1-like_sf"/>
</dbReference>
<dbReference type="GO" id="GO:0005524">
    <property type="term" value="F:ATP binding"/>
    <property type="evidence" value="ECO:0007669"/>
    <property type="project" value="UniProtKB-KW"/>
</dbReference>
<dbReference type="PROSITE" id="PS50238">
    <property type="entry name" value="RHOGAP"/>
    <property type="match status" value="1"/>
</dbReference>
<dbReference type="FunFam" id="3.40.850.10:FF:000008">
    <property type="entry name" value="Putative unconventional myosin-IXa"/>
    <property type="match status" value="1"/>
</dbReference>
<feature type="region of interest" description="Actin-binding" evidence="12">
    <location>
        <begin position="699"/>
        <end position="721"/>
    </location>
</feature>
<dbReference type="InterPro" id="IPR000048">
    <property type="entry name" value="IQ_motif_EF-hand-BS"/>
</dbReference>
<dbReference type="InterPro" id="IPR002219">
    <property type="entry name" value="PKC_DAG/PE"/>
</dbReference>
<evidence type="ECO:0000256" key="6">
    <source>
        <dbReference type="ARBA" id="ARBA00022833"/>
    </source>
</evidence>
<dbReference type="SMART" id="SM00242">
    <property type="entry name" value="MYSc"/>
    <property type="match status" value="1"/>
</dbReference>
<dbReference type="Gene3D" id="3.30.60.20">
    <property type="match status" value="1"/>
</dbReference>
<evidence type="ECO:0000256" key="4">
    <source>
        <dbReference type="ARBA" id="ARBA00022723"/>
    </source>
</evidence>
<evidence type="ECO:0000256" key="3">
    <source>
        <dbReference type="ARBA" id="ARBA00022490"/>
    </source>
</evidence>
<feature type="coiled-coil region" evidence="13">
    <location>
        <begin position="1306"/>
        <end position="1352"/>
    </location>
</feature>
<dbReference type="GO" id="GO:0035556">
    <property type="term" value="P:intracellular signal transduction"/>
    <property type="evidence" value="ECO:0007669"/>
    <property type="project" value="InterPro"/>
</dbReference>
<dbReference type="GO" id="GO:0005096">
    <property type="term" value="F:GTPase activator activity"/>
    <property type="evidence" value="ECO:0007669"/>
    <property type="project" value="InterPro"/>
</dbReference>
<feature type="region of interest" description="Disordered" evidence="14">
    <location>
        <begin position="1112"/>
        <end position="1135"/>
    </location>
</feature>
<keyword evidence="8 13" id="KW-0175">Coiled coil</keyword>
<dbReference type="InterPro" id="IPR008936">
    <property type="entry name" value="Rho_GTPase_activation_prot"/>
</dbReference>
<dbReference type="SMART" id="SM00109">
    <property type="entry name" value="C1"/>
    <property type="match status" value="1"/>
</dbReference>
<gene>
    <name evidence="18" type="ORF">DV515_00006222</name>
</gene>
<keyword evidence="10" id="KW-0472">Membrane</keyword>
<dbReference type="GO" id="GO:0044295">
    <property type="term" value="C:axonal growth cone"/>
    <property type="evidence" value="ECO:0007669"/>
    <property type="project" value="TreeGrafter"/>
</dbReference>
<evidence type="ECO:0000256" key="7">
    <source>
        <dbReference type="ARBA" id="ARBA00022840"/>
    </source>
</evidence>
<dbReference type="FunFam" id="1.20.5.190:FF:000013">
    <property type="entry name" value="unconventional myosin-IXa isoform X2"/>
    <property type="match status" value="1"/>
</dbReference>
<dbReference type="FunFam" id="1.20.58.530:FF:000009">
    <property type="entry name" value="unconventional myosin-IXb isoform X1"/>
    <property type="match status" value="1"/>
</dbReference>
<dbReference type="InterPro" id="IPR000198">
    <property type="entry name" value="RhoGAP_dom"/>
</dbReference>
<dbReference type="PANTHER" id="PTHR46184:SF3">
    <property type="entry name" value="UNCONVENTIONAL MYOSIN-IXA"/>
    <property type="match status" value="1"/>
</dbReference>
<feature type="region of interest" description="Disordered" evidence="14">
    <location>
        <begin position="980"/>
        <end position="1000"/>
    </location>
</feature>
<dbReference type="FunFam" id="1.20.58.530:FF:000005">
    <property type="entry name" value="unconventional myosin-IXa isoform X1"/>
    <property type="match status" value="1"/>
</dbReference>
<keyword evidence="19" id="KW-1185">Reference proteome</keyword>
<dbReference type="Pfam" id="PF00620">
    <property type="entry name" value="RhoGAP"/>
    <property type="match status" value="1"/>
</dbReference>
<dbReference type="InterPro" id="IPR027417">
    <property type="entry name" value="P-loop_NTPase"/>
</dbReference>
<dbReference type="Proteomes" id="UP000276834">
    <property type="component" value="Unassembled WGS sequence"/>
</dbReference>
<reference evidence="18 19" key="1">
    <citation type="journal article" date="2018" name="Proc. R. Soc. B">
        <title>A non-coding region near Follistatin controls head colour polymorphism in the Gouldian finch.</title>
        <authorList>
            <person name="Toomey M.B."/>
            <person name="Marques C.I."/>
            <person name="Andrade P."/>
            <person name="Araujo P.M."/>
            <person name="Sabatino S."/>
            <person name="Gazda M.A."/>
            <person name="Afonso S."/>
            <person name="Lopes R.J."/>
            <person name="Corbo J.C."/>
            <person name="Carneiro M."/>
        </authorList>
    </citation>
    <scope>NUCLEOTIDE SEQUENCE [LARGE SCALE GENOMIC DNA]</scope>
    <source>
        <strain evidence="18">Red01</strain>
        <tissue evidence="18">Muscle</tissue>
    </source>
</reference>
<feature type="region of interest" description="Disordered" evidence="14">
    <location>
        <begin position="1513"/>
        <end position="1540"/>
    </location>
</feature>
<dbReference type="SUPFAM" id="SSF57889">
    <property type="entry name" value="Cysteine-rich domain"/>
    <property type="match status" value="1"/>
</dbReference>
<keyword evidence="6" id="KW-0862">Zinc</keyword>
<dbReference type="PANTHER" id="PTHR46184">
    <property type="entry name" value="UNCONVENTIONAL MYOSIN-IXB-LIKE PROTEIN"/>
    <property type="match status" value="1"/>
</dbReference>
<evidence type="ECO:0000256" key="2">
    <source>
        <dbReference type="ARBA" id="ARBA00004496"/>
    </source>
</evidence>
<dbReference type="FunFam" id="1.20.120.720:FF:000003">
    <property type="entry name" value="Putative unconventional myosin-IXa"/>
    <property type="match status" value="1"/>
</dbReference>
<dbReference type="PROSITE" id="PS50081">
    <property type="entry name" value="ZF_DAG_PE_2"/>
    <property type="match status" value="1"/>
</dbReference>
<dbReference type="GO" id="GO:0005737">
    <property type="term" value="C:cytoplasm"/>
    <property type="evidence" value="ECO:0007669"/>
    <property type="project" value="UniProtKB-SubCell"/>
</dbReference>
<dbReference type="GO" id="GO:0046872">
    <property type="term" value="F:metal ion binding"/>
    <property type="evidence" value="ECO:0007669"/>
    <property type="project" value="UniProtKB-KW"/>
</dbReference>
<keyword evidence="5" id="KW-0547">Nucleotide-binding</keyword>
<evidence type="ECO:0000256" key="13">
    <source>
        <dbReference type="SAM" id="Coils"/>
    </source>
</evidence>
<sequence length="2557" mass="291934">MGCQRPGERSLPAEIRPARGAVAPPGVGIVSSSRRLSRTLMDCFQTCPQAEGPQLLHLRHLFVQDGGGEMELLSPAFSNCWITLRVQRDSQLLQRNILNFAFGNAKTAHNNNSSRFGKFIQVNYQETGTVRGAYVEKYLLEKSRLVYQEHNERNYHVFYYLLAGASEEERSAFHLKQPEEYHYLNQDCFSVEGEDLKHDFERLQLAMEMVGFLPKTRRQIFSLLSAILHLGNICYKKKTYRDDSIDICNPEILPVVSELLEVKEEMLFEALVTRKTVTVGEKLILPYKLAEAVTVRNSMAKSLYSALFDWIVFRINHALLNSKDMEESTKTLSIGVLDIFGFEDYENNSFEQFCINFANERLQHYFNQHIFKLEQEEYRAEGISWHNIDYIDNSSCINLISKKPTGLLHLLDEESNFPQATNQTLLDKFKRQHEGNSYIEFPAVMEPAFIIKHYAGKVKYGVKDFREKNTDHMRPDIVALLRSSKNAFICGMIGIDPVAVFRWAVLRAFFRAMVAFREAGKRYVEKKTGHDDAVPCAVLKSVDSFSFLHHPVHQRSLEILQRCKEEKYSITRKSPRTPLSDLQGANTINERSPRDAYAVGWNGRMGMRHTRLASPGTFLDKDGIFVNATNSKLLERAHGILMRNKNFKAKPSLPKHLLDVKSLKHLTNLTLHDRITKSLLHLHKKKKPPSISAQFQASLNKLMETLGQAEPYFVKCIRSNAEKLPLRFSDSLVLRQLRYTGMLETVRIRQSGYSCKYSFQDFVNHFHVLLPQGISPSKHNIHDFFRKIKLDPDNYQVGRTMVFMKERERQLLQDLLHQEVLRRITLLQRWFRSLLCRRQFLSLRHAAISIQRFWRSYRSQKKGKPSPDPLVLSKAAVILQTHWRGFVERRRFLQMQFAAHLIQSCWREHARRRHAAATSIQAAWRGHRSRQAYAARRSRAVCLQAACRGYLARQRFRALKEHQLKEMQLENGLAGREEDGLEGDGLEIKGSDPSKWEDSSFEERVRAVEQHRSLMENNRVNHMDPLDTSVYKRHERASSHSGMDTEEEIIVRERPKSLEDLNQKKVVRAKRESRRMRELEQAKFSLELLKVRSTGGLSPSEEQRWSTELVSEALHSPQGTPESESSQGSFELLSNEDTSSSKLIPLVLDEHDTQSFSMDSLPSSPQAQLQEEPFCAADGNKDLPSCRQTPADVVLPDNLTRKECGVSDPQNVMKAHPRETLLSSNLPTFYIPPQDNVKVKMVENNLRNKAVEREERTVMFSEVKKDSDPDQGKSFGEEEEKDKPSTKREERGTVTAARALSPGSVIKRLEKLNVEKEERQKQLQLQNEKEMMEQIRQQKEILERQRKAFEQQGRVEALQRTEQSRVKDPSFKPAKKTDSRPQSVFILHPQSRGEHSPTPGMAPASAVDIKGLTVGTRGSSPAHSATKDRPVSMFVERREGLEPRCHSKPALDPKDHPGSHFSRTERLRQPRMPNHATEETRASSMFFTPKDNPFGLQKEANHQCLSKGEIARKPFKMPGSGRGEQVPRPSHKKKARMARTRSDFLTRGTFADGEGDTEEEDYDGSFEFLLSSEHPPHAEVVPTARLGQACYSDSEMTVQRFTSGEGQAKLHKTMSQGEIGKLAATQKSLTPDGRPQRAKMRFWVKGKQGEKKTPREKLATQSELLELYAEQEAPGREAIPGLQLGEADLGPHHLTPPRSPELSGIYRREFKENKEPSPKVKRKRSVKISNVALEPVQWQNDSLQIITSTSDLKSMDEFLLKKMNELDNEDSKKDTLVDVVFKKALKEFRQNIFSFYSSALAMDDGKSIRYKDLYALFEQILEKTMRLEQRDWSESPVKVWVNTFKVFLDEYMIEYKPLDYTAGKMPKTERKKRRKKEADVVSYACTLKNQCPWGQNVKKPACDTSWAEILTSDLKGHVRKIFEVEEHNGHIFKATQYSIPTYCEYCSSLIWIMDRASVCKLCKYACHKKCCLKTTTKCSKKHDPELSARQFGVELSRLTSEERAVPLLVEKLINYIEMHGLYTEGIYRKSGSTNKIKELRQGLDTGKRRGERIRHGEENPRSSKVGWEEDIDNVNLDDYNIHVIASVFKQWLRDLPNPLMTFELYEEFLRVMGLQERKETVRGVYSVIDQLSRTHLSTLERLIFHLVRIALQEETNRMSANALAIVFAPCILRCPDTTDPLQSVQDISKTTTCVELIVVEQMNKYKARLKDISSLEFAENKAKSRLSLIRRSMDAFQHQVAFTALLFLKMVTKTLSLDALETTRHPKVSSTFVEEEHHHPEHKGKGRVRRGAFPSPASPVTGRLPSVTDVPEETLSSEEAMEMEVTEQQQVAMQQEEKVLTEQIESLQKENEGGYGFKHMALGGWVGAARIGGEGVGWWILGGVWVLTICGPSAPAERSVALTSLRPAKAEGPSRLRRHPRMRLDPAEPTDTPISSSSSSSQSSTSCLPHLPRKRFQMYSKSPFYRAGGHGETPETRASPEGLTGPLHHAEDRPQFTTRGTFNPEKGKQKLKSVKSSPSKTKEPPDGGPGGGRKRNPEADCAAAQPLVLMGSNEFMV</sequence>
<keyword evidence="11" id="KW-0505">Motor protein</keyword>
<keyword evidence="12" id="KW-0009">Actin-binding</keyword>
<evidence type="ECO:0000259" key="16">
    <source>
        <dbReference type="PROSITE" id="PS50238"/>
    </source>
</evidence>
<dbReference type="Gene3D" id="1.10.555.10">
    <property type="entry name" value="Rho GTPase activation protein"/>
    <property type="match status" value="1"/>
</dbReference>
<dbReference type="GO" id="GO:0016020">
    <property type="term" value="C:membrane"/>
    <property type="evidence" value="ECO:0007669"/>
    <property type="project" value="UniProtKB-SubCell"/>
</dbReference>
<proteinExistence type="inferred from homology"/>
<feature type="region of interest" description="Disordered" evidence="14">
    <location>
        <begin position="2269"/>
        <end position="2309"/>
    </location>
</feature>
<feature type="region of interest" description="Disordered" evidence="14">
    <location>
        <begin position="2409"/>
        <end position="2557"/>
    </location>
</feature>
<dbReference type="Gene3D" id="1.20.5.4820">
    <property type="match status" value="1"/>
</dbReference>
<evidence type="ECO:0000256" key="8">
    <source>
        <dbReference type="ARBA" id="ARBA00023054"/>
    </source>
</evidence>
<organism evidence="18 19">
    <name type="scientific">Chloebia gouldiae</name>
    <name type="common">Gouldian finch</name>
    <name type="synonym">Erythrura gouldiae</name>
    <dbReference type="NCBI Taxonomy" id="44316"/>
    <lineage>
        <taxon>Eukaryota</taxon>
        <taxon>Metazoa</taxon>
        <taxon>Chordata</taxon>
        <taxon>Craniata</taxon>
        <taxon>Vertebrata</taxon>
        <taxon>Euteleostomi</taxon>
        <taxon>Archelosauria</taxon>
        <taxon>Archosauria</taxon>
        <taxon>Dinosauria</taxon>
        <taxon>Saurischia</taxon>
        <taxon>Theropoda</taxon>
        <taxon>Coelurosauria</taxon>
        <taxon>Aves</taxon>
        <taxon>Neognathae</taxon>
        <taxon>Neoaves</taxon>
        <taxon>Telluraves</taxon>
        <taxon>Australaves</taxon>
        <taxon>Passeriformes</taxon>
        <taxon>Passeroidea</taxon>
        <taxon>Passeridae</taxon>
        <taxon>Chloebia</taxon>
    </lineage>
</organism>
<dbReference type="PROSITE" id="PS00479">
    <property type="entry name" value="ZF_DAG_PE_1"/>
    <property type="match status" value="1"/>
</dbReference>
<feature type="domain" description="Myosin motor" evidence="17">
    <location>
        <begin position="1"/>
        <end position="817"/>
    </location>
</feature>
<dbReference type="EMBL" id="QUSF01000015">
    <property type="protein sequence ID" value="RLW03801.1"/>
    <property type="molecule type" value="Genomic_DNA"/>
</dbReference>
<feature type="compositionally biased region" description="Polar residues" evidence="14">
    <location>
        <begin position="1117"/>
        <end position="1129"/>
    </location>
</feature>
<comment type="caution">
    <text evidence="12">Lacks conserved residue(s) required for the propagation of feature annotation.</text>
</comment>
<dbReference type="Pfam" id="PF00612">
    <property type="entry name" value="IQ"/>
    <property type="match status" value="5"/>
</dbReference>
<keyword evidence="9 12" id="KW-0518">Myosin</keyword>
<evidence type="ECO:0000259" key="15">
    <source>
        <dbReference type="PROSITE" id="PS50081"/>
    </source>
</evidence>
<feature type="compositionally biased region" description="Basic residues" evidence="14">
    <location>
        <begin position="1529"/>
        <end position="1539"/>
    </location>
</feature>
<dbReference type="GO" id="GO:0045198">
    <property type="term" value="P:establishment of epithelial cell apical/basal polarity"/>
    <property type="evidence" value="ECO:0007669"/>
    <property type="project" value="TreeGrafter"/>
</dbReference>
<keyword evidence="3" id="KW-0963">Cytoplasm</keyword>
<dbReference type="Pfam" id="PF00063">
    <property type="entry name" value="Myosin_head"/>
    <property type="match status" value="2"/>
</dbReference>
<evidence type="ECO:0000259" key="17">
    <source>
        <dbReference type="PROSITE" id="PS51456"/>
    </source>
</evidence>
<dbReference type="CDD" id="cd20883">
    <property type="entry name" value="C1_Myosin-IXa"/>
    <property type="match status" value="1"/>
</dbReference>
<evidence type="ECO:0000256" key="10">
    <source>
        <dbReference type="ARBA" id="ARBA00023136"/>
    </source>
</evidence>
<dbReference type="GO" id="GO:0005884">
    <property type="term" value="C:actin filament"/>
    <property type="evidence" value="ECO:0007669"/>
    <property type="project" value="TreeGrafter"/>
</dbReference>
<evidence type="ECO:0000256" key="14">
    <source>
        <dbReference type="SAM" id="MobiDB-lite"/>
    </source>
</evidence>
<comment type="caution">
    <text evidence="18">The sequence shown here is derived from an EMBL/GenBank/DDBJ whole genome shotgun (WGS) entry which is preliminary data.</text>
</comment>